<dbReference type="AlphaFoldDB" id="A0A101HM57"/>
<evidence type="ECO:0000256" key="1">
    <source>
        <dbReference type="ARBA" id="ARBA00022603"/>
    </source>
</evidence>
<keyword evidence="2 5" id="KW-0808">Transferase</keyword>
<proteinExistence type="inferred from homology"/>
<feature type="binding site" evidence="5">
    <location>
        <position position="72"/>
    </location>
    <ligand>
        <name>S-adenosyl-L-methionine</name>
        <dbReference type="ChEBI" id="CHEBI:59789"/>
    </ligand>
</feature>
<comment type="subunit">
    <text evidence="5">Homodimer.</text>
</comment>
<dbReference type="PATRIC" id="fig|1184387.3.peg.1842"/>
<dbReference type="PIRSF" id="PIRSF004505">
    <property type="entry name" value="MT_bac"/>
    <property type="match status" value="1"/>
</dbReference>
<organism evidence="6 7">
    <name type="scientific">Mesotoga prima</name>
    <dbReference type="NCBI Taxonomy" id="1184387"/>
    <lineage>
        <taxon>Bacteria</taxon>
        <taxon>Thermotogati</taxon>
        <taxon>Thermotogota</taxon>
        <taxon>Thermotogae</taxon>
        <taxon>Kosmotogales</taxon>
        <taxon>Kosmotogaceae</taxon>
        <taxon>Mesotoga</taxon>
    </lineage>
</organism>
<dbReference type="InterPro" id="IPR029026">
    <property type="entry name" value="tRNA_m1G_MTases_N"/>
</dbReference>
<keyword evidence="5" id="KW-0698">rRNA processing</keyword>
<evidence type="ECO:0000313" key="7">
    <source>
        <dbReference type="Proteomes" id="UP000054092"/>
    </source>
</evidence>
<dbReference type="GO" id="GO:0070038">
    <property type="term" value="F:rRNA (pseudouridine-N3-)-methyltransferase activity"/>
    <property type="evidence" value="ECO:0007669"/>
    <property type="project" value="UniProtKB-UniRule"/>
</dbReference>
<sequence>MNIRIFATGKPKSGFVVEGIDQYRKWLSSFGKVGIEYLPLGGNTSRNKEIVKEREGKRYLKIANSSDKILLLDELGEHRSSEEFARMLEKWQNIGVSGLTFFIGGPLGFSEEVLSKGWQQLSLSRMTFTHEMAVLILLEQLFRAHTILDNRPYHY</sequence>
<evidence type="ECO:0000256" key="2">
    <source>
        <dbReference type="ARBA" id="ARBA00022679"/>
    </source>
</evidence>
<gene>
    <name evidence="5" type="primary">rlmH</name>
    <name evidence="6" type="ORF">XD94_1379</name>
</gene>
<dbReference type="SUPFAM" id="SSF75217">
    <property type="entry name" value="alpha/beta knot"/>
    <property type="match status" value="1"/>
</dbReference>
<dbReference type="HAMAP" id="MF_00658">
    <property type="entry name" value="23SrRNA_methyltr_H"/>
    <property type="match status" value="1"/>
</dbReference>
<evidence type="ECO:0000256" key="3">
    <source>
        <dbReference type="ARBA" id="ARBA00022691"/>
    </source>
</evidence>
<comment type="function">
    <text evidence="5">Specifically methylates the pseudouridine at position 1915 (m3Psi1915) in 23S rRNA.</text>
</comment>
<accession>A0A101HM57</accession>
<evidence type="ECO:0000256" key="4">
    <source>
        <dbReference type="ARBA" id="ARBA00038303"/>
    </source>
</evidence>
<reference evidence="7" key="1">
    <citation type="journal article" date="2015" name="MBio">
        <title>Genome-Resolved Metagenomic Analysis Reveals Roles for Candidate Phyla and Other Microbial Community Members in Biogeochemical Transformations in Oil Reservoirs.</title>
        <authorList>
            <person name="Hu P."/>
            <person name="Tom L."/>
            <person name="Singh A."/>
            <person name="Thomas B.C."/>
            <person name="Baker B.J."/>
            <person name="Piceno Y.M."/>
            <person name="Andersen G.L."/>
            <person name="Banfield J.F."/>
        </authorList>
    </citation>
    <scope>NUCLEOTIDE SEQUENCE [LARGE SCALE GENOMIC DNA]</scope>
</reference>
<evidence type="ECO:0000313" key="6">
    <source>
        <dbReference type="EMBL" id="KUK79448.1"/>
    </source>
</evidence>
<feature type="binding site" evidence="5">
    <location>
        <begin position="123"/>
        <end position="128"/>
    </location>
    <ligand>
        <name>S-adenosyl-L-methionine</name>
        <dbReference type="ChEBI" id="CHEBI:59789"/>
    </ligand>
</feature>
<name>A0A101HM57_9BACT</name>
<dbReference type="Proteomes" id="UP000054092">
    <property type="component" value="Unassembled WGS sequence"/>
</dbReference>
<comment type="similarity">
    <text evidence="4 5">Belongs to the RNA methyltransferase RlmH family.</text>
</comment>
<dbReference type="CDD" id="cd18081">
    <property type="entry name" value="RlmH-like"/>
    <property type="match status" value="1"/>
</dbReference>
<comment type="subcellular location">
    <subcellularLocation>
        <location evidence="5">Cytoplasm</location>
    </subcellularLocation>
</comment>
<dbReference type="InterPro" id="IPR003742">
    <property type="entry name" value="RlmH-like"/>
</dbReference>
<dbReference type="PANTHER" id="PTHR33603:SF1">
    <property type="entry name" value="RIBOSOMAL RNA LARGE SUBUNIT METHYLTRANSFERASE H"/>
    <property type="match status" value="1"/>
</dbReference>
<dbReference type="Gene3D" id="3.40.1280.10">
    <property type="match status" value="1"/>
</dbReference>
<comment type="caution">
    <text evidence="6">The sequence shown here is derived from an EMBL/GenBank/DDBJ whole genome shotgun (WGS) entry which is preliminary data.</text>
</comment>
<keyword evidence="5" id="KW-0963">Cytoplasm</keyword>
<dbReference type="Pfam" id="PF02590">
    <property type="entry name" value="SPOUT_MTase"/>
    <property type="match status" value="1"/>
</dbReference>
<keyword evidence="1 5" id="KW-0489">Methyltransferase</keyword>
<dbReference type="EMBL" id="LGGP01000262">
    <property type="protein sequence ID" value="KUK79448.1"/>
    <property type="molecule type" value="Genomic_DNA"/>
</dbReference>
<dbReference type="InterPro" id="IPR029028">
    <property type="entry name" value="Alpha/beta_knot_MTases"/>
</dbReference>
<comment type="catalytic activity">
    <reaction evidence="5">
        <text>pseudouridine(1915) in 23S rRNA + S-adenosyl-L-methionine = N(3)-methylpseudouridine(1915) in 23S rRNA + S-adenosyl-L-homocysteine + H(+)</text>
        <dbReference type="Rhea" id="RHEA:42752"/>
        <dbReference type="Rhea" id="RHEA-COMP:10221"/>
        <dbReference type="Rhea" id="RHEA-COMP:10222"/>
        <dbReference type="ChEBI" id="CHEBI:15378"/>
        <dbReference type="ChEBI" id="CHEBI:57856"/>
        <dbReference type="ChEBI" id="CHEBI:59789"/>
        <dbReference type="ChEBI" id="CHEBI:65314"/>
        <dbReference type="ChEBI" id="CHEBI:74486"/>
        <dbReference type="EC" id="2.1.1.177"/>
    </reaction>
</comment>
<dbReference type="GO" id="GO:0005737">
    <property type="term" value="C:cytoplasm"/>
    <property type="evidence" value="ECO:0007669"/>
    <property type="project" value="UniProtKB-SubCell"/>
</dbReference>
<protein>
    <recommendedName>
        <fullName evidence="5">Ribosomal RNA large subunit methyltransferase H</fullName>
        <ecNumber evidence="5">2.1.1.177</ecNumber>
    </recommendedName>
    <alternativeName>
        <fullName evidence="5">23S rRNA (pseudouridine1915-N3)-methyltransferase</fullName>
    </alternativeName>
    <alternativeName>
        <fullName evidence="5">23S rRNA m3Psi1915 methyltransferase</fullName>
    </alternativeName>
    <alternativeName>
        <fullName evidence="5">rRNA (pseudouridine-N3-)-methyltransferase RlmH</fullName>
    </alternativeName>
</protein>
<evidence type="ECO:0000256" key="5">
    <source>
        <dbReference type="HAMAP-Rule" id="MF_00658"/>
    </source>
</evidence>
<dbReference type="PANTHER" id="PTHR33603">
    <property type="entry name" value="METHYLTRANSFERASE"/>
    <property type="match status" value="1"/>
</dbReference>
<feature type="binding site" evidence="5">
    <location>
        <position position="104"/>
    </location>
    <ligand>
        <name>S-adenosyl-L-methionine</name>
        <dbReference type="ChEBI" id="CHEBI:59789"/>
    </ligand>
</feature>
<dbReference type="EC" id="2.1.1.177" evidence="5"/>
<keyword evidence="3 5" id="KW-0949">S-adenosyl-L-methionine</keyword>